<keyword evidence="2" id="KW-1185">Reference proteome</keyword>
<organism evidence="1 2">
    <name type="scientific">Brachionus plicatilis</name>
    <name type="common">Marine rotifer</name>
    <name type="synonym">Brachionus muelleri</name>
    <dbReference type="NCBI Taxonomy" id="10195"/>
    <lineage>
        <taxon>Eukaryota</taxon>
        <taxon>Metazoa</taxon>
        <taxon>Spiralia</taxon>
        <taxon>Gnathifera</taxon>
        <taxon>Rotifera</taxon>
        <taxon>Eurotatoria</taxon>
        <taxon>Monogononta</taxon>
        <taxon>Pseudotrocha</taxon>
        <taxon>Ploima</taxon>
        <taxon>Brachionidae</taxon>
        <taxon>Brachionus</taxon>
    </lineage>
</organism>
<comment type="caution">
    <text evidence="1">The sequence shown here is derived from an EMBL/GenBank/DDBJ whole genome shotgun (WGS) entry which is preliminary data.</text>
</comment>
<accession>A0A3M7QAI5</accession>
<evidence type="ECO:0000313" key="1">
    <source>
        <dbReference type="EMBL" id="RNA07998.1"/>
    </source>
</evidence>
<proteinExistence type="predicted"/>
<protein>
    <submittedName>
        <fullName evidence="1">Uncharacterized protein</fullName>
    </submittedName>
</protein>
<sequence>MQLKRTNFADFRACCYTKKRITGIPQKNLIYNRIANFSLKPINCLLFYLLLDILQNLVNNKIEFFSKDNKSKILKKILQKLTMMKHTNTSVMPLRILRNEKTYPALIFFYINHLKSMILLLL</sequence>
<name>A0A3M7QAI5_BRAPC</name>
<evidence type="ECO:0000313" key="2">
    <source>
        <dbReference type="Proteomes" id="UP000276133"/>
    </source>
</evidence>
<reference evidence="1 2" key="1">
    <citation type="journal article" date="2018" name="Sci. Rep.">
        <title>Genomic signatures of local adaptation to the degree of environmental predictability in rotifers.</title>
        <authorList>
            <person name="Franch-Gras L."/>
            <person name="Hahn C."/>
            <person name="Garcia-Roger E.M."/>
            <person name="Carmona M.J."/>
            <person name="Serra M."/>
            <person name="Gomez A."/>
        </authorList>
    </citation>
    <scope>NUCLEOTIDE SEQUENCE [LARGE SCALE GENOMIC DNA]</scope>
    <source>
        <strain evidence="1">HYR1</strain>
    </source>
</reference>
<dbReference type="Proteomes" id="UP000276133">
    <property type="component" value="Unassembled WGS sequence"/>
</dbReference>
<dbReference type="EMBL" id="REGN01006881">
    <property type="protein sequence ID" value="RNA07998.1"/>
    <property type="molecule type" value="Genomic_DNA"/>
</dbReference>
<gene>
    <name evidence="1" type="ORF">BpHYR1_001554</name>
</gene>
<dbReference type="AlphaFoldDB" id="A0A3M7QAI5"/>